<dbReference type="AlphaFoldDB" id="A0A0L0FSM6"/>
<protein>
    <submittedName>
        <fullName evidence="7">CAMK protein kinase</fullName>
    </submittedName>
</protein>
<keyword evidence="8" id="KW-1185">Reference proteome</keyword>
<evidence type="ECO:0000256" key="4">
    <source>
        <dbReference type="ARBA" id="ARBA00022777"/>
    </source>
</evidence>
<dbReference type="GO" id="GO:0005634">
    <property type="term" value="C:nucleus"/>
    <property type="evidence" value="ECO:0007669"/>
    <property type="project" value="TreeGrafter"/>
</dbReference>
<keyword evidence="5" id="KW-0067">ATP-binding</keyword>
<gene>
    <name evidence="7" type="ORF">SARC_07819</name>
</gene>
<organism evidence="7 8">
    <name type="scientific">Sphaeroforma arctica JP610</name>
    <dbReference type="NCBI Taxonomy" id="667725"/>
    <lineage>
        <taxon>Eukaryota</taxon>
        <taxon>Ichthyosporea</taxon>
        <taxon>Ichthyophonida</taxon>
        <taxon>Sphaeroforma</taxon>
    </lineage>
</organism>
<dbReference type="GO" id="GO:0004674">
    <property type="term" value="F:protein serine/threonine kinase activity"/>
    <property type="evidence" value="ECO:0007669"/>
    <property type="project" value="UniProtKB-KW"/>
</dbReference>
<evidence type="ECO:0000259" key="6">
    <source>
        <dbReference type="PROSITE" id="PS50011"/>
    </source>
</evidence>
<evidence type="ECO:0000256" key="5">
    <source>
        <dbReference type="ARBA" id="ARBA00022840"/>
    </source>
</evidence>
<dbReference type="InterPro" id="IPR011009">
    <property type="entry name" value="Kinase-like_dom_sf"/>
</dbReference>
<keyword evidence="2" id="KW-0808">Transferase</keyword>
<evidence type="ECO:0000256" key="3">
    <source>
        <dbReference type="ARBA" id="ARBA00022741"/>
    </source>
</evidence>
<dbReference type="SMART" id="SM00220">
    <property type="entry name" value="S_TKc"/>
    <property type="match status" value="1"/>
</dbReference>
<dbReference type="OrthoDB" id="6513151at2759"/>
<dbReference type="EMBL" id="KQ242242">
    <property type="protein sequence ID" value="KNC79807.1"/>
    <property type="molecule type" value="Genomic_DNA"/>
</dbReference>
<dbReference type="PANTHER" id="PTHR24345:SF91">
    <property type="entry name" value="SERINE_THREONINE-PROTEIN KINASE PLK4"/>
    <property type="match status" value="1"/>
</dbReference>
<dbReference type="SUPFAM" id="SSF56112">
    <property type="entry name" value="Protein kinase-like (PK-like)"/>
    <property type="match status" value="1"/>
</dbReference>
<feature type="domain" description="Protein kinase" evidence="6">
    <location>
        <begin position="57"/>
        <end position="322"/>
    </location>
</feature>
<dbReference type="Gene3D" id="3.30.200.20">
    <property type="entry name" value="Phosphorylase Kinase, domain 1"/>
    <property type="match status" value="1"/>
</dbReference>
<evidence type="ECO:0000256" key="1">
    <source>
        <dbReference type="ARBA" id="ARBA00022527"/>
    </source>
</evidence>
<dbReference type="PROSITE" id="PS50011">
    <property type="entry name" value="PROTEIN_KINASE_DOM"/>
    <property type="match status" value="1"/>
</dbReference>
<keyword evidence="1" id="KW-0723">Serine/threonine-protein kinase</keyword>
<evidence type="ECO:0000313" key="7">
    <source>
        <dbReference type="EMBL" id="KNC79807.1"/>
    </source>
</evidence>
<keyword evidence="3" id="KW-0547">Nucleotide-binding</keyword>
<dbReference type="STRING" id="667725.A0A0L0FSM6"/>
<keyword evidence="4 7" id="KW-0418">Kinase</keyword>
<dbReference type="Gene3D" id="1.10.510.10">
    <property type="entry name" value="Transferase(Phosphotransferase) domain 1"/>
    <property type="match status" value="1"/>
</dbReference>
<dbReference type="PANTHER" id="PTHR24345">
    <property type="entry name" value="SERINE/THREONINE-PROTEIN KINASE PLK"/>
    <property type="match status" value="1"/>
</dbReference>
<evidence type="ECO:0000313" key="8">
    <source>
        <dbReference type="Proteomes" id="UP000054560"/>
    </source>
</evidence>
<sequence>MPAVPSTLPELDDVAIAPFKQTSLAKKLHALNLDVVKPAPLDPAPHSKVKLDLAVRFTKESLLQKGSTCIVTQCRDNSYNRDVALKKGTYAHLKQIRREYKIHKSLEPHPNVATMHDVVMNRSKRQICLVMELCAGGDLVDILSQADHGLAEDTTFRYAQQIATGLAHIHSQGVAHRDIKSDNICSDETTGVMKIVDFGEASRISDPITGLYKGTPGYMAPEIVERLEKRIEAGTKDYSNIDLLKCDVWAFGITLYTMLTSKFPFTLASQSTTEYASYAKGEVLGKVEDWENIPEYMQTLLLNVLTIDPSSRWSAQQVVSYLEDIENTR</sequence>
<dbReference type="Proteomes" id="UP000054560">
    <property type="component" value="Unassembled WGS sequence"/>
</dbReference>
<dbReference type="RefSeq" id="XP_014153709.1">
    <property type="nucleotide sequence ID" value="XM_014298234.1"/>
</dbReference>
<dbReference type="Pfam" id="PF00069">
    <property type="entry name" value="Pkinase"/>
    <property type="match status" value="1"/>
</dbReference>
<dbReference type="GO" id="GO:0005524">
    <property type="term" value="F:ATP binding"/>
    <property type="evidence" value="ECO:0007669"/>
    <property type="project" value="UniProtKB-KW"/>
</dbReference>
<dbReference type="GeneID" id="25908323"/>
<proteinExistence type="predicted"/>
<name>A0A0L0FSM6_9EUKA</name>
<accession>A0A0L0FSM6</accession>
<reference evidence="7 8" key="1">
    <citation type="submission" date="2011-02" db="EMBL/GenBank/DDBJ databases">
        <title>The Genome Sequence of Sphaeroforma arctica JP610.</title>
        <authorList>
            <consortium name="The Broad Institute Genome Sequencing Platform"/>
            <person name="Russ C."/>
            <person name="Cuomo C."/>
            <person name="Young S.K."/>
            <person name="Zeng Q."/>
            <person name="Gargeya S."/>
            <person name="Alvarado L."/>
            <person name="Berlin A."/>
            <person name="Chapman S.B."/>
            <person name="Chen Z."/>
            <person name="Freedman E."/>
            <person name="Gellesch M."/>
            <person name="Goldberg J."/>
            <person name="Griggs A."/>
            <person name="Gujja S."/>
            <person name="Heilman E."/>
            <person name="Heiman D."/>
            <person name="Howarth C."/>
            <person name="Mehta T."/>
            <person name="Neiman D."/>
            <person name="Pearson M."/>
            <person name="Roberts A."/>
            <person name="Saif S."/>
            <person name="Shea T."/>
            <person name="Shenoy N."/>
            <person name="Sisk P."/>
            <person name="Stolte C."/>
            <person name="Sykes S."/>
            <person name="White J."/>
            <person name="Yandava C."/>
            <person name="Burger G."/>
            <person name="Gray M.W."/>
            <person name="Holland P.W.H."/>
            <person name="King N."/>
            <person name="Lang F.B.F."/>
            <person name="Roger A.J."/>
            <person name="Ruiz-Trillo I."/>
            <person name="Haas B."/>
            <person name="Nusbaum C."/>
            <person name="Birren B."/>
        </authorList>
    </citation>
    <scope>NUCLEOTIDE SEQUENCE [LARGE SCALE GENOMIC DNA]</scope>
    <source>
        <strain evidence="7 8">JP610</strain>
    </source>
</reference>
<evidence type="ECO:0000256" key="2">
    <source>
        <dbReference type="ARBA" id="ARBA00022679"/>
    </source>
</evidence>
<dbReference type="InterPro" id="IPR000719">
    <property type="entry name" value="Prot_kinase_dom"/>
</dbReference>
<dbReference type="eggNOG" id="KOG0583">
    <property type="taxonomic scope" value="Eukaryota"/>
</dbReference>